<proteinExistence type="predicted"/>
<comment type="caution">
    <text evidence="1">The sequence shown here is derived from an EMBL/GenBank/DDBJ whole genome shotgun (WGS) entry which is preliminary data.</text>
</comment>
<accession>A0A4Z1GI62</accession>
<evidence type="ECO:0000313" key="1">
    <source>
        <dbReference type="EMBL" id="TGO34849.1"/>
    </source>
</evidence>
<reference evidence="1 2" key="1">
    <citation type="submission" date="2017-12" db="EMBL/GenBank/DDBJ databases">
        <title>Comparative genomics of Botrytis spp.</title>
        <authorList>
            <person name="Valero-Jimenez C.A."/>
            <person name="Tapia P."/>
            <person name="Veloso J."/>
            <person name="Silva-Moreno E."/>
            <person name="Staats M."/>
            <person name="Valdes J.H."/>
            <person name="Van Kan J.A.L."/>
        </authorList>
    </citation>
    <scope>NUCLEOTIDE SEQUENCE [LARGE SCALE GENOMIC DNA]</scope>
    <source>
        <strain evidence="1 2">Bh0001</strain>
    </source>
</reference>
<sequence>MSFALQKSKKSLRKDLTNLPESALHGVLFPQLVTTFYPSFIPAAPNAESNHSARQSKIDDLNINHTAMTIMNQSGSVGKIAEGIDLAILRGSMSLAE</sequence>
<evidence type="ECO:0000313" key="2">
    <source>
        <dbReference type="Proteomes" id="UP000297814"/>
    </source>
</evidence>
<dbReference type="AlphaFoldDB" id="A0A4Z1GI62"/>
<dbReference type="EMBL" id="PQXK01000179">
    <property type="protein sequence ID" value="TGO34849.1"/>
    <property type="molecule type" value="Genomic_DNA"/>
</dbReference>
<organism evidence="1 2">
    <name type="scientific">Botrytis hyacinthi</name>
    <dbReference type="NCBI Taxonomy" id="278943"/>
    <lineage>
        <taxon>Eukaryota</taxon>
        <taxon>Fungi</taxon>
        <taxon>Dikarya</taxon>
        <taxon>Ascomycota</taxon>
        <taxon>Pezizomycotina</taxon>
        <taxon>Leotiomycetes</taxon>
        <taxon>Helotiales</taxon>
        <taxon>Sclerotiniaceae</taxon>
        <taxon>Botrytis</taxon>
    </lineage>
</organism>
<keyword evidence="2" id="KW-1185">Reference proteome</keyword>
<protein>
    <submittedName>
        <fullName evidence="1">Uncharacterized protein</fullName>
    </submittedName>
</protein>
<name>A0A4Z1GI62_9HELO</name>
<gene>
    <name evidence="1" type="ORF">BHYA_0179g00060</name>
</gene>
<dbReference type="Proteomes" id="UP000297814">
    <property type="component" value="Unassembled WGS sequence"/>
</dbReference>